<keyword evidence="9" id="KW-1185">Reference proteome</keyword>
<dbReference type="Ensembl" id="ENSEBUT00000023780.1">
    <property type="protein sequence ID" value="ENSEBUP00000023204.1"/>
    <property type="gene ID" value="ENSEBUG00000014293.1"/>
</dbReference>
<evidence type="ECO:0000256" key="6">
    <source>
        <dbReference type="RuleBase" id="RU363085"/>
    </source>
</evidence>
<dbReference type="InterPro" id="IPR004031">
    <property type="entry name" value="PMP22/EMP/MP20/Claudin"/>
</dbReference>
<dbReference type="PANTHER" id="PTHR12107:SF28">
    <property type="entry name" value="VOLTAGE-DEPENDENT CALCIUM CHANNEL GAMMA-3 SUBUNIT-LIKE"/>
    <property type="match status" value="1"/>
</dbReference>
<organism evidence="8 9">
    <name type="scientific">Eptatretus burgeri</name>
    <name type="common">Inshore hagfish</name>
    <dbReference type="NCBI Taxonomy" id="7764"/>
    <lineage>
        <taxon>Eukaryota</taxon>
        <taxon>Metazoa</taxon>
        <taxon>Chordata</taxon>
        <taxon>Craniata</taxon>
        <taxon>Vertebrata</taxon>
        <taxon>Cyclostomata</taxon>
        <taxon>Myxini</taxon>
        <taxon>Myxiniformes</taxon>
        <taxon>Myxinidae</taxon>
        <taxon>Eptatretinae</taxon>
        <taxon>Eptatretus</taxon>
    </lineage>
</organism>
<comment type="subcellular location">
    <subcellularLocation>
        <location evidence="1 6">Membrane</location>
        <topology evidence="1 6">Multi-pass membrane protein</topology>
    </subcellularLocation>
</comment>
<feature type="region of interest" description="Disordered" evidence="7">
    <location>
        <begin position="116"/>
        <end position="155"/>
    </location>
</feature>
<accession>A0A8C4R2L6</accession>
<dbReference type="GO" id="GO:0019226">
    <property type="term" value="P:transmission of nerve impulse"/>
    <property type="evidence" value="ECO:0007669"/>
    <property type="project" value="TreeGrafter"/>
</dbReference>
<dbReference type="GO" id="GO:0098943">
    <property type="term" value="P:neurotransmitter receptor transport, postsynaptic endosome to lysosome"/>
    <property type="evidence" value="ECO:0007669"/>
    <property type="project" value="TreeGrafter"/>
</dbReference>
<keyword evidence="6" id="KW-0813">Transport</keyword>
<comment type="similarity">
    <text evidence="2 6">Belongs to the PMP-22/EMP/MP20 family. CACNG subfamily.</text>
</comment>
<dbReference type="PRINTS" id="PR01792">
    <property type="entry name" value="VDCCGAMMA"/>
</dbReference>
<reference evidence="8" key="1">
    <citation type="submission" date="2025-08" db="UniProtKB">
        <authorList>
            <consortium name="Ensembl"/>
        </authorList>
    </citation>
    <scope>IDENTIFICATION</scope>
</reference>
<feature type="transmembrane region" description="Helical" evidence="6">
    <location>
        <begin position="59"/>
        <end position="83"/>
    </location>
</feature>
<keyword evidence="6" id="KW-0106">Calcium</keyword>
<dbReference type="Gene3D" id="1.20.140.150">
    <property type="match status" value="1"/>
</dbReference>
<evidence type="ECO:0000256" key="5">
    <source>
        <dbReference type="ARBA" id="ARBA00023136"/>
    </source>
</evidence>
<evidence type="ECO:0000313" key="9">
    <source>
        <dbReference type="Proteomes" id="UP000694388"/>
    </source>
</evidence>
<dbReference type="Pfam" id="PF00822">
    <property type="entry name" value="PMP22_Claudin"/>
    <property type="match status" value="1"/>
</dbReference>
<dbReference type="InterPro" id="IPR008368">
    <property type="entry name" value="VDCC_gsu"/>
</dbReference>
<dbReference type="GO" id="GO:0005245">
    <property type="term" value="F:voltage-gated calcium channel activity"/>
    <property type="evidence" value="ECO:0007669"/>
    <property type="project" value="TreeGrafter"/>
</dbReference>
<reference evidence="8" key="2">
    <citation type="submission" date="2025-09" db="UniProtKB">
        <authorList>
            <consortium name="Ensembl"/>
        </authorList>
    </citation>
    <scope>IDENTIFICATION</scope>
</reference>
<evidence type="ECO:0000313" key="8">
    <source>
        <dbReference type="Ensembl" id="ENSEBUP00000023204.1"/>
    </source>
</evidence>
<evidence type="ECO:0000256" key="2">
    <source>
        <dbReference type="ARBA" id="ARBA00007111"/>
    </source>
</evidence>
<dbReference type="InterPro" id="IPR051072">
    <property type="entry name" value="CACNG_subunit"/>
</dbReference>
<proteinExistence type="inferred from homology"/>
<dbReference type="GO" id="GO:0098839">
    <property type="term" value="C:postsynaptic density membrane"/>
    <property type="evidence" value="ECO:0007669"/>
    <property type="project" value="TreeGrafter"/>
</dbReference>
<evidence type="ECO:0000256" key="4">
    <source>
        <dbReference type="ARBA" id="ARBA00022989"/>
    </source>
</evidence>
<keyword evidence="3 6" id="KW-0812">Transmembrane</keyword>
<protein>
    <submittedName>
        <fullName evidence="8">Uncharacterized protein</fullName>
    </submittedName>
</protein>
<keyword evidence="5 6" id="KW-0472">Membrane</keyword>
<dbReference type="GeneTree" id="ENSGT01050000244893"/>
<keyword evidence="6" id="KW-0407">Ion channel</keyword>
<sequence length="215" mass="23470">MVIHQSVCVYQSLILLLHMFFFLWHTGLSNIIGIIVYISANTGDPNQSQSKKNNYSYGWSFYFGALSFILAEMVGVLAVRIYIQNHRLERARLRPDFLKKSTLARLHPSYLYGLPPQSPSPCSSRSSEDACSPPGSPIPQQQGIPSMQPPPPGDIALYTLGRDGGKVIGLSDAAFLSPGPGETPPGDASFLHSRNCVHPDMSDSVAVANRRTTPV</sequence>
<keyword evidence="6" id="KW-0109">Calcium transport</keyword>
<dbReference type="PANTHER" id="PTHR12107">
    <property type="entry name" value="VOLTAGE-DEPENDENT CALCIUM CHANNEL GAMMA SUBUNIT"/>
    <property type="match status" value="1"/>
</dbReference>
<keyword evidence="4 6" id="KW-1133">Transmembrane helix</keyword>
<comment type="caution">
    <text evidence="6">Lacks conserved residue(s) required for the propagation of feature annotation.</text>
</comment>
<dbReference type="AlphaFoldDB" id="A0A8C4R2L6"/>
<keyword evidence="6" id="KW-0107">Calcium channel</keyword>
<name>A0A8C4R2L6_EPTBU</name>
<dbReference type="GO" id="GO:0098970">
    <property type="term" value="P:postsynaptic neurotransmitter receptor diffusion trapping"/>
    <property type="evidence" value="ECO:0007669"/>
    <property type="project" value="TreeGrafter"/>
</dbReference>
<dbReference type="GO" id="GO:0016247">
    <property type="term" value="F:channel regulator activity"/>
    <property type="evidence" value="ECO:0007669"/>
    <property type="project" value="TreeGrafter"/>
</dbReference>
<keyword evidence="6" id="KW-0406">Ion transport</keyword>
<evidence type="ECO:0000256" key="3">
    <source>
        <dbReference type="ARBA" id="ARBA00022692"/>
    </source>
</evidence>
<keyword evidence="6" id="KW-0851">Voltage-gated channel</keyword>
<dbReference type="OMA" id="FFLWHTG"/>
<feature type="transmembrane region" description="Helical" evidence="6">
    <location>
        <begin position="12"/>
        <end position="39"/>
    </location>
</feature>
<evidence type="ECO:0000256" key="1">
    <source>
        <dbReference type="ARBA" id="ARBA00004141"/>
    </source>
</evidence>
<evidence type="ECO:0000256" key="7">
    <source>
        <dbReference type="SAM" id="MobiDB-lite"/>
    </source>
</evidence>
<feature type="compositionally biased region" description="Low complexity" evidence="7">
    <location>
        <begin position="120"/>
        <end position="146"/>
    </location>
</feature>
<dbReference type="GO" id="GO:0099590">
    <property type="term" value="P:neurotransmitter receptor internalization"/>
    <property type="evidence" value="ECO:0007669"/>
    <property type="project" value="TreeGrafter"/>
</dbReference>
<dbReference type="GO" id="GO:0032281">
    <property type="term" value="C:AMPA glutamate receptor complex"/>
    <property type="evidence" value="ECO:0007669"/>
    <property type="project" value="TreeGrafter"/>
</dbReference>
<dbReference type="GO" id="GO:0051968">
    <property type="term" value="P:positive regulation of synaptic transmission, glutamatergic"/>
    <property type="evidence" value="ECO:0007669"/>
    <property type="project" value="TreeGrafter"/>
</dbReference>
<dbReference type="Proteomes" id="UP000694388">
    <property type="component" value="Unplaced"/>
</dbReference>